<reference evidence="10 11" key="1">
    <citation type="submission" date="2014-12" db="EMBL/GenBank/DDBJ databases">
        <title>Comparative genomics of the lactic acid bacteria isolated from the honey bee gut.</title>
        <authorList>
            <person name="Ellegaard K.M."/>
            <person name="Tamarit D."/>
            <person name="Javelind E."/>
            <person name="Olofsson T."/>
            <person name="Andersson S.G."/>
            <person name="Vasquez A."/>
        </authorList>
    </citation>
    <scope>NUCLEOTIDE SEQUENCE [LARGE SCALE GENOMIC DNA]</scope>
    <source>
        <strain evidence="10 11">Biut2</strain>
    </source>
</reference>
<dbReference type="GO" id="GO:0005315">
    <property type="term" value="F:phosphate transmembrane transporter activity"/>
    <property type="evidence" value="ECO:0007669"/>
    <property type="project" value="InterPro"/>
</dbReference>
<dbReference type="STRING" id="1218493.JF76_13680"/>
<comment type="caution">
    <text evidence="10">The sequence shown here is derived from an EMBL/GenBank/DDBJ whole genome shotgun (WGS) entry which is preliminary data.</text>
</comment>
<dbReference type="PANTHER" id="PTHR43470:SF4">
    <property type="entry name" value="ABC TRANSPORTER PERMEASE PROTEIN YQGI-RELATED"/>
    <property type="match status" value="1"/>
</dbReference>
<dbReference type="InterPro" id="IPR000515">
    <property type="entry name" value="MetI-like"/>
</dbReference>
<dbReference type="EMBL" id="JXBY01000021">
    <property type="protein sequence ID" value="KJY54995.1"/>
    <property type="molecule type" value="Genomic_DNA"/>
</dbReference>
<dbReference type="Gene3D" id="1.10.3720.10">
    <property type="entry name" value="MetI-like"/>
    <property type="match status" value="1"/>
</dbReference>
<evidence type="ECO:0000256" key="3">
    <source>
        <dbReference type="ARBA" id="ARBA00022448"/>
    </source>
</evidence>
<organism evidence="10 11">
    <name type="scientific">Lactobacillus kullabergensis</name>
    <dbReference type="NCBI Taxonomy" id="1218493"/>
    <lineage>
        <taxon>Bacteria</taxon>
        <taxon>Bacillati</taxon>
        <taxon>Bacillota</taxon>
        <taxon>Bacilli</taxon>
        <taxon>Lactobacillales</taxon>
        <taxon>Lactobacillaceae</taxon>
        <taxon>Lactobacillus</taxon>
    </lineage>
</organism>
<proteinExistence type="inferred from homology"/>
<dbReference type="CDD" id="cd06261">
    <property type="entry name" value="TM_PBP2"/>
    <property type="match status" value="1"/>
</dbReference>
<protein>
    <recommendedName>
        <fullName evidence="8">Phosphate transport system permease protein PstA</fullName>
    </recommendedName>
</protein>
<evidence type="ECO:0000256" key="5">
    <source>
        <dbReference type="ARBA" id="ARBA00022692"/>
    </source>
</evidence>
<comment type="similarity">
    <text evidence="2 8">Belongs to the binding-protein-dependent transport system permease family. CysTW subfamily.</text>
</comment>
<keyword evidence="7 8" id="KW-0472">Membrane</keyword>
<keyword evidence="6 8" id="KW-1133">Transmembrane helix</keyword>
<evidence type="ECO:0000256" key="8">
    <source>
        <dbReference type="RuleBase" id="RU363043"/>
    </source>
</evidence>
<dbReference type="HOGENOM" id="CLU_033621_2_2_9"/>
<keyword evidence="5 8" id="KW-0812">Transmembrane</keyword>
<evidence type="ECO:0000256" key="1">
    <source>
        <dbReference type="ARBA" id="ARBA00004651"/>
    </source>
</evidence>
<dbReference type="OrthoDB" id="9807065at2"/>
<dbReference type="PANTHER" id="PTHR43470">
    <property type="entry name" value="PHOSPHATE TRANSPORT SYSTEM PERMEASE PROTEIN PSTA-RELATED"/>
    <property type="match status" value="1"/>
</dbReference>
<comment type="caution">
    <text evidence="8">Lacks conserved residue(s) required for the propagation of feature annotation.</text>
</comment>
<dbReference type="InterPro" id="IPR005672">
    <property type="entry name" value="Phosphate_PstA"/>
</dbReference>
<dbReference type="GO" id="GO:0005886">
    <property type="term" value="C:plasma membrane"/>
    <property type="evidence" value="ECO:0007669"/>
    <property type="project" value="UniProtKB-SubCell"/>
</dbReference>
<dbReference type="RefSeq" id="WP_045928403.1">
    <property type="nucleotide sequence ID" value="NZ_JBHSZS010000002.1"/>
</dbReference>
<dbReference type="AlphaFoldDB" id="A0A0F4L8S0"/>
<dbReference type="GO" id="GO:0035435">
    <property type="term" value="P:phosphate ion transmembrane transport"/>
    <property type="evidence" value="ECO:0007669"/>
    <property type="project" value="InterPro"/>
</dbReference>
<comment type="subcellular location">
    <subcellularLocation>
        <location evidence="1 8">Cell membrane</location>
        <topology evidence="1 8">Multi-pass membrane protein</topology>
    </subcellularLocation>
</comment>
<evidence type="ECO:0000259" key="9">
    <source>
        <dbReference type="PROSITE" id="PS50928"/>
    </source>
</evidence>
<name>A0A0F4L8S0_9LACO</name>
<evidence type="ECO:0000256" key="6">
    <source>
        <dbReference type="ARBA" id="ARBA00022989"/>
    </source>
</evidence>
<feature type="domain" description="ABC transmembrane type-1" evidence="9">
    <location>
        <begin position="62"/>
        <end position="279"/>
    </location>
</feature>
<dbReference type="InterPro" id="IPR035906">
    <property type="entry name" value="MetI-like_sf"/>
</dbReference>
<dbReference type="NCBIfam" id="TIGR00974">
    <property type="entry name" value="3a0107s02c"/>
    <property type="match status" value="1"/>
</dbReference>
<evidence type="ECO:0000256" key="4">
    <source>
        <dbReference type="ARBA" id="ARBA00022475"/>
    </source>
</evidence>
<evidence type="ECO:0000256" key="7">
    <source>
        <dbReference type="ARBA" id="ARBA00023136"/>
    </source>
</evidence>
<evidence type="ECO:0000313" key="10">
    <source>
        <dbReference type="EMBL" id="KJY54995.1"/>
    </source>
</evidence>
<evidence type="ECO:0000313" key="11">
    <source>
        <dbReference type="Proteomes" id="UP000033533"/>
    </source>
</evidence>
<dbReference type="Pfam" id="PF00528">
    <property type="entry name" value="BPD_transp_1"/>
    <property type="match status" value="1"/>
</dbReference>
<accession>A0A0F4L8S0</accession>
<dbReference type="PATRIC" id="fig|1218493.3.peg.1430"/>
<keyword evidence="3" id="KW-0813">Transport</keyword>
<feature type="transmembrane region" description="Helical" evidence="8">
    <location>
        <begin position="260"/>
        <end position="280"/>
    </location>
</feature>
<dbReference type="PROSITE" id="PS50928">
    <property type="entry name" value="ABC_TM1"/>
    <property type="match status" value="1"/>
</dbReference>
<feature type="transmembrane region" description="Helical" evidence="8">
    <location>
        <begin position="181"/>
        <end position="202"/>
    </location>
</feature>
<gene>
    <name evidence="10" type="ORF">JF76_13680</name>
</gene>
<keyword evidence="4 8" id="KW-1003">Cell membrane</keyword>
<feature type="transmembrane region" description="Helical" evidence="8">
    <location>
        <begin position="99"/>
        <end position="123"/>
    </location>
</feature>
<dbReference type="Proteomes" id="UP000033533">
    <property type="component" value="Unassembled WGS sequence"/>
</dbReference>
<dbReference type="SUPFAM" id="SSF161098">
    <property type="entry name" value="MetI-like"/>
    <property type="match status" value="1"/>
</dbReference>
<feature type="transmembrane region" description="Helical" evidence="8">
    <location>
        <begin position="66"/>
        <end position="87"/>
    </location>
</feature>
<feature type="transmembrane region" description="Helical" evidence="8">
    <location>
        <begin position="12"/>
        <end position="34"/>
    </location>
</feature>
<evidence type="ECO:0000256" key="2">
    <source>
        <dbReference type="ARBA" id="ARBA00007069"/>
    </source>
</evidence>
<sequence length="297" mass="31929">MNAKKTNRIATGVIYFLVGIVVLLLVGILGNILVSGLPHLSWHFLSSESSSFEAGGGIRDQLFNSIYLLLLTLLISMPIALGAAIYLAEYAPDNWFTQLIRTTIEILSSLPSIVVGLFGYLLFVVQFGFGFSILAGALALTFFNLPTLTSNIEEAIKGVPQTQREAGWALGLSNWKTIHGIVLPAALPGIITGVILSAGRVFGEAAALIYTAGQSGSTVDYSNWNMFSPTSFLNVMRPAETLAVHIWKVNTEGIIPDVNVVSAATSALLVIVVIIFNFGARALGNWIYKRLTAARIK</sequence>